<protein>
    <submittedName>
        <fullName evidence="2">Uncharacterized protein</fullName>
    </submittedName>
</protein>
<dbReference type="EMBL" id="JAGRPV010000001">
    <property type="protein sequence ID" value="MDI4646414.1"/>
    <property type="molecule type" value="Genomic_DNA"/>
</dbReference>
<name>A0ABT6THW1_9BACL</name>
<proteinExistence type="predicted"/>
<keyword evidence="3" id="KW-1185">Reference proteome</keyword>
<dbReference type="Proteomes" id="UP001161691">
    <property type="component" value="Unassembled WGS sequence"/>
</dbReference>
<evidence type="ECO:0000256" key="1">
    <source>
        <dbReference type="SAM" id="MobiDB-lite"/>
    </source>
</evidence>
<gene>
    <name evidence="2" type="ORF">KB449_15650</name>
</gene>
<feature type="region of interest" description="Disordered" evidence="1">
    <location>
        <begin position="1"/>
        <end position="151"/>
    </location>
</feature>
<reference evidence="2" key="1">
    <citation type="submission" date="2023-04" db="EMBL/GenBank/DDBJ databases">
        <title>Comparative genomic analysis of Cohnella hashimotonis sp. nov., isolated from the International Space Station.</title>
        <authorList>
            <person name="Venkateswaran K."/>
            <person name="Simpson A."/>
        </authorList>
    </citation>
    <scope>NUCLEOTIDE SEQUENCE</scope>
    <source>
        <strain evidence="2">F6_2S_P_1</strain>
    </source>
</reference>
<accession>A0ABT6THW1</accession>
<organism evidence="2 3">
    <name type="scientific">Cohnella hashimotonis</name>
    <dbReference type="NCBI Taxonomy" id="2826895"/>
    <lineage>
        <taxon>Bacteria</taxon>
        <taxon>Bacillati</taxon>
        <taxon>Bacillota</taxon>
        <taxon>Bacilli</taxon>
        <taxon>Bacillales</taxon>
        <taxon>Paenibacillaceae</taxon>
        <taxon>Cohnella</taxon>
    </lineage>
</organism>
<sequence length="168" mass="18738">MSIRRERPLMGDAVQNRGKLLPIRTATNDQRPVPSSHPRRTAANDRRPVPARQPSKIEANDQCQVPVKHLRSGPINSQYRRKGPSPRNGRLPNNLKPPNGRRLPNVPRTRSVPVHVPANDPASSRAGSLPLPPNLQTRPRRASRRRRARSRFACCCASKSRAPSAAWS</sequence>
<comment type="caution">
    <text evidence="2">The sequence shown here is derived from an EMBL/GenBank/DDBJ whole genome shotgun (WGS) entry which is preliminary data.</text>
</comment>
<dbReference type="RefSeq" id="WP_282909272.1">
    <property type="nucleotide sequence ID" value="NZ_JAGRPV010000001.1"/>
</dbReference>
<evidence type="ECO:0000313" key="3">
    <source>
        <dbReference type="Proteomes" id="UP001161691"/>
    </source>
</evidence>
<evidence type="ECO:0000313" key="2">
    <source>
        <dbReference type="EMBL" id="MDI4646414.1"/>
    </source>
</evidence>
<feature type="compositionally biased region" description="Basic residues" evidence="1">
    <location>
        <begin position="138"/>
        <end position="150"/>
    </location>
</feature>